<proteinExistence type="predicted"/>
<accession>A0A1H6KLB6</accession>
<dbReference type="OrthoDB" id="5807941at2"/>
<feature type="coiled-coil region" evidence="1">
    <location>
        <begin position="442"/>
        <end position="476"/>
    </location>
</feature>
<dbReference type="InterPro" id="IPR046865">
    <property type="entry name" value="FapA_b_solenoid"/>
</dbReference>
<keyword evidence="1" id="KW-0175">Coiled coil</keyword>
<dbReference type="Pfam" id="PF03961">
    <property type="entry name" value="FapA"/>
    <property type="match status" value="1"/>
</dbReference>
<gene>
    <name evidence="3" type="ORF">SAMN05660691_01176</name>
</gene>
<dbReference type="PANTHER" id="PTHR38032">
    <property type="entry name" value="POLYMERASE-RELATED"/>
    <property type="match status" value="1"/>
</dbReference>
<dbReference type="GO" id="GO:0000902">
    <property type="term" value="P:cell morphogenesis"/>
    <property type="evidence" value="ECO:0007669"/>
    <property type="project" value="InterPro"/>
</dbReference>
<protein>
    <recommendedName>
        <fullName evidence="2">Flagellar Assembly Protein A N-terminal region domain-containing protein</fullName>
    </recommendedName>
</protein>
<dbReference type="Pfam" id="PF20250">
    <property type="entry name" value="FapA_N"/>
    <property type="match status" value="1"/>
</dbReference>
<dbReference type="AlphaFoldDB" id="A0A1H6KLB6"/>
<feature type="domain" description="Flagellar Assembly Protein A N-terminal region" evidence="2">
    <location>
        <begin position="83"/>
        <end position="260"/>
    </location>
</feature>
<evidence type="ECO:0000256" key="1">
    <source>
        <dbReference type="SAM" id="Coils"/>
    </source>
</evidence>
<evidence type="ECO:0000313" key="3">
    <source>
        <dbReference type="EMBL" id="SEH74184.1"/>
    </source>
</evidence>
<dbReference type="Proteomes" id="UP000199371">
    <property type="component" value="Unassembled WGS sequence"/>
</dbReference>
<evidence type="ECO:0000313" key="4">
    <source>
        <dbReference type="Proteomes" id="UP000199371"/>
    </source>
</evidence>
<name>A0A1H6KLB6_9GAMM</name>
<evidence type="ECO:0000259" key="2">
    <source>
        <dbReference type="Pfam" id="PF20250"/>
    </source>
</evidence>
<reference evidence="4" key="1">
    <citation type="submission" date="2016-10" db="EMBL/GenBank/DDBJ databases">
        <authorList>
            <person name="Varghese N."/>
            <person name="Submissions S."/>
        </authorList>
    </citation>
    <scope>NUCLEOTIDE SEQUENCE [LARGE SCALE GENOMIC DNA]</scope>
    <source>
        <strain evidence="4">DSM 17616</strain>
    </source>
</reference>
<dbReference type="InterPro" id="IPR005646">
    <property type="entry name" value="FapA"/>
</dbReference>
<dbReference type="STRING" id="173990.SAMN05660691_01176"/>
<dbReference type="EMBL" id="FNXF01000003">
    <property type="protein sequence ID" value="SEH74184.1"/>
    <property type="molecule type" value="Genomic_DNA"/>
</dbReference>
<organism evidence="3 4">
    <name type="scientific">Rheinheimera pacifica</name>
    <dbReference type="NCBI Taxonomy" id="173990"/>
    <lineage>
        <taxon>Bacteria</taxon>
        <taxon>Pseudomonadati</taxon>
        <taxon>Pseudomonadota</taxon>
        <taxon>Gammaproteobacteria</taxon>
        <taxon>Chromatiales</taxon>
        <taxon>Chromatiaceae</taxon>
        <taxon>Rheinheimera</taxon>
    </lineage>
</organism>
<dbReference type="SUPFAM" id="SSF63848">
    <property type="entry name" value="Cell-division inhibitor MinC, C-terminal domain"/>
    <property type="match status" value="1"/>
</dbReference>
<keyword evidence="4" id="KW-1185">Reference proteome</keyword>
<dbReference type="InterPro" id="IPR036145">
    <property type="entry name" value="MinC_C_sf"/>
</dbReference>
<sequence>MQFTEHNNSIKITVPVTLNALTAQDVNAQLQQAGYGRCFLIQDQLTNLLIEYQQIQQKIKDKLQAEGVPLTYRIADMRPAELKFDISEDKMSAAAIITSAWGGPPVSANMLVKAAQEAGVVFGFSKEHIIKLVTHASKADPGSKVKLVIARGRQVVQGVDSRFEALIPDMESRRNKPLLQSEEKADLRDFGVIPSIRAAEPLMRRHPPTAGVDGMTVTGNVLPATPGHVVEWNLGEGSELSAEDADLLLAARDGLPRVIENGATVDEVFTVKNVDLATGHIIFRGSVVINGDVTESMKVIAGGNVFVKGFVEGSLIEAGGDIRIGGAIIGHQIATVEKDTEYSTELKAQGDIECNIAQYARLNANGNIYVKKQIMHCAVSAAKVYAGPEDNPNGKVIGGYFYLDYGIHTGNLGAPSSSNIYIELNRLTDPIVEKQEVLRASIAAAKKDMLDIREQLEKLKKIEGNAQIELRRQELQGEFDEHKTVALALIEDVKALELQRKEKLGQALIVAHQQLFSAVEVHFDKDIIRSRREYGPSKILLVDGSVSIEPFY</sequence>
<dbReference type="InterPro" id="IPR046866">
    <property type="entry name" value="FapA_N"/>
</dbReference>
<dbReference type="PANTHER" id="PTHR38032:SF1">
    <property type="entry name" value="RNA-BINDING PROTEIN KHPB N-TERMINAL DOMAIN-CONTAINING PROTEIN"/>
    <property type="match status" value="1"/>
</dbReference>